<evidence type="ECO:0000256" key="4">
    <source>
        <dbReference type="ARBA" id="ARBA00022825"/>
    </source>
</evidence>
<dbReference type="HOGENOM" id="CLU_728387_0_0_1"/>
<dbReference type="InterPro" id="IPR029045">
    <property type="entry name" value="ClpP/crotonase-like_dom_sf"/>
</dbReference>
<keyword evidence="3" id="KW-0378">Hydrolase</keyword>
<keyword evidence="5" id="KW-0472">Membrane</keyword>
<dbReference type="GO" id="GO:0006508">
    <property type="term" value="P:proteolysis"/>
    <property type="evidence" value="ECO:0007669"/>
    <property type="project" value="UniProtKB-KW"/>
</dbReference>
<dbReference type="eggNOG" id="ENOG502QQH5">
    <property type="taxonomic scope" value="Eukaryota"/>
</dbReference>
<dbReference type="AlphaFoldDB" id="G7K268"/>
<keyword evidence="5" id="KW-0812">Transmembrane</keyword>
<dbReference type="STRING" id="3880.G7K268"/>
<accession>G7K268</accession>
<dbReference type="PANTHER" id="PTHR33209">
    <property type="entry name" value="PROTEASE 4"/>
    <property type="match status" value="1"/>
</dbReference>
<reference evidence="8" key="3">
    <citation type="submission" date="2015-04" db="UniProtKB">
        <authorList>
            <consortium name="EnsemblPlants"/>
        </authorList>
    </citation>
    <scope>IDENTIFICATION</scope>
    <source>
        <strain evidence="8">cv. Jemalong A17</strain>
    </source>
</reference>
<evidence type="ECO:0000256" key="5">
    <source>
        <dbReference type="SAM" id="Phobius"/>
    </source>
</evidence>
<keyword evidence="9" id="KW-1185">Reference proteome</keyword>
<keyword evidence="4" id="KW-0720">Serine protease</keyword>
<comment type="similarity">
    <text evidence="1">Belongs to the peptidase S49 family.</text>
</comment>
<reference evidence="7 9" key="1">
    <citation type="journal article" date="2011" name="Nature">
        <title>The Medicago genome provides insight into the evolution of rhizobial symbioses.</title>
        <authorList>
            <person name="Young N.D."/>
            <person name="Debelle F."/>
            <person name="Oldroyd G.E."/>
            <person name="Geurts R."/>
            <person name="Cannon S.B."/>
            <person name="Udvardi M.K."/>
            <person name="Benedito V.A."/>
            <person name="Mayer K.F."/>
            <person name="Gouzy J."/>
            <person name="Schoof H."/>
            <person name="Van de Peer Y."/>
            <person name="Proost S."/>
            <person name="Cook D.R."/>
            <person name="Meyers B.C."/>
            <person name="Spannagl M."/>
            <person name="Cheung F."/>
            <person name="De Mita S."/>
            <person name="Krishnakumar V."/>
            <person name="Gundlach H."/>
            <person name="Zhou S."/>
            <person name="Mudge J."/>
            <person name="Bharti A.K."/>
            <person name="Murray J.D."/>
            <person name="Naoumkina M.A."/>
            <person name="Rosen B."/>
            <person name="Silverstein K.A."/>
            <person name="Tang H."/>
            <person name="Rombauts S."/>
            <person name="Zhao P.X."/>
            <person name="Zhou P."/>
            <person name="Barbe V."/>
            <person name="Bardou P."/>
            <person name="Bechner M."/>
            <person name="Bellec A."/>
            <person name="Berger A."/>
            <person name="Berges H."/>
            <person name="Bidwell S."/>
            <person name="Bisseling T."/>
            <person name="Choisne N."/>
            <person name="Couloux A."/>
            <person name="Denny R."/>
            <person name="Deshpande S."/>
            <person name="Dai X."/>
            <person name="Doyle J.J."/>
            <person name="Dudez A.M."/>
            <person name="Farmer A.D."/>
            <person name="Fouteau S."/>
            <person name="Franken C."/>
            <person name="Gibelin C."/>
            <person name="Gish J."/>
            <person name="Goldstein S."/>
            <person name="Gonzalez A.J."/>
            <person name="Green P.J."/>
            <person name="Hallab A."/>
            <person name="Hartog M."/>
            <person name="Hua A."/>
            <person name="Humphray S.J."/>
            <person name="Jeong D.H."/>
            <person name="Jing Y."/>
            <person name="Jocker A."/>
            <person name="Kenton S.M."/>
            <person name="Kim D.J."/>
            <person name="Klee K."/>
            <person name="Lai H."/>
            <person name="Lang C."/>
            <person name="Lin S."/>
            <person name="Macmil S.L."/>
            <person name="Magdelenat G."/>
            <person name="Matthews L."/>
            <person name="McCorrison J."/>
            <person name="Monaghan E.L."/>
            <person name="Mun J.H."/>
            <person name="Najar F.Z."/>
            <person name="Nicholson C."/>
            <person name="Noirot C."/>
            <person name="O'Bleness M."/>
            <person name="Paule C.R."/>
            <person name="Poulain J."/>
            <person name="Prion F."/>
            <person name="Qin B."/>
            <person name="Qu C."/>
            <person name="Retzel E.F."/>
            <person name="Riddle C."/>
            <person name="Sallet E."/>
            <person name="Samain S."/>
            <person name="Samson N."/>
            <person name="Sanders I."/>
            <person name="Saurat O."/>
            <person name="Scarpelli C."/>
            <person name="Schiex T."/>
            <person name="Segurens B."/>
            <person name="Severin A.J."/>
            <person name="Sherrier D.J."/>
            <person name="Shi R."/>
            <person name="Sims S."/>
            <person name="Singer S.R."/>
            <person name="Sinharoy S."/>
            <person name="Sterck L."/>
            <person name="Viollet A."/>
            <person name="Wang B.B."/>
            <person name="Wang K."/>
            <person name="Wang M."/>
            <person name="Wang X."/>
            <person name="Warfsmann J."/>
            <person name="Weissenbach J."/>
            <person name="White D.D."/>
            <person name="White J.D."/>
            <person name="Wiley G.B."/>
            <person name="Wincker P."/>
            <person name="Xing Y."/>
            <person name="Yang L."/>
            <person name="Yao Z."/>
            <person name="Ying F."/>
            <person name="Zhai J."/>
            <person name="Zhou L."/>
            <person name="Zuber A."/>
            <person name="Denarie J."/>
            <person name="Dixon R.A."/>
            <person name="May G.D."/>
            <person name="Schwartz D.C."/>
            <person name="Rogers J."/>
            <person name="Quetier F."/>
            <person name="Town C.D."/>
            <person name="Roe B.A."/>
        </authorList>
    </citation>
    <scope>NUCLEOTIDE SEQUENCE [LARGE SCALE GENOMIC DNA]</scope>
    <source>
        <strain evidence="7">A17</strain>
        <strain evidence="8 9">cv. Jemalong A17</strain>
    </source>
</reference>
<dbReference type="PaxDb" id="3880-AES99628"/>
<dbReference type="GO" id="GO:0004252">
    <property type="term" value="F:serine-type endopeptidase activity"/>
    <property type="evidence" value="ECO:0000318"/>
    <property type="project" value="GO_Central"/>
</dbReference>
<feature type="domain" description="Peptidase S49" evidence="6">
    <location>
        <begin position="205"/>
        <end position="256"/>
    </location>
</feature>
<organism evidence="7 9">
    <name type="scientific">Medicago truncatula</name>
    <name type="common">Barrel medic</name>
    <name type="synonym">Medicago tribuloides</name>
    <dbReference type="NCBI Taxonomy" id="3880"/>
    <lineage>
        <taxon>Eukaryota</taxon>
        <taxon>Viridiplantae</taxon>
        <taxon>Streptophyta</taxon>
        <taxon>Embryophyta</taxon>
        <taxon>Tracheophyta</taxon>
        <taxon>Spermatophyta</taxon>
        <taxon>Magnoliopsida</taxon>
        <taxon>eudicotyledons</taxon>
        <taxon>Gunneridae</taxon>
        <taxon>Pentapetalae</taxon>
        <taxon>rosids</taxon>
        <taxon>fabids</taxon>
        <taxon>Fabales</taxon>
        <taxon>Fabaceae</taxon>
        <taxon>Papilionoideae</taxon>
        <taxon>50 kb inversion clade</taxon>
        <taxon>NPAAA clade</taxon>
        <taxon>Hologalegina</taxon>
        <taxon>IRL clade</taxon>
        <taxon>Trifolieae</taxon>
        <taxon>Medicago</taxon>
    </lineage>
</organism>
<evidence type="ECO:0000313" key="9">
    <source>
        <dbReference type="Proteomes" id="UP000002051"/>
    </source>
</evidence>
<feature type="transmembrane region" description="Helical" evidence="5">
    <location>
        <begin position="338"/>
        <end position="361"/>
    </location>
</feature>
<dbReference type="InterPro" id="IPR047272">
    <property type="entry name" value="S49_SppA_C"/>
</dbReference>
<evidence type="ECO:0000313" key="7">
    <source>
        <dbReference type="EMBL" id="AES99628.2"/>
    </source>
</evidence>
<sequence length="380" mass="42341">MSLQFNQKNITFACACDEIFAPPNGHVEFSIDDLSFDRGYDNGLYDNPYINFYRYAEDSSEARDSSEAHTALLHNIYSNWLDKVSSSRGKKREEVQNFINEGVYRLDKLKEEGFISSLVYDDDVITLLKETWVRKWTVGISEAKEQIAIIRASGTMDSDIVTSNFIEKIGMVKDSKKFKAVIVRIDSVGGDFHASQSTWEAIRSLASKKPVIASMSDAATSAGYYMAMGAGAIVAENLTLTGSIRGTVSQNFNLDNELPSFIPYDDAKVLDNVVRLRLMTLGKLDKMKKVAHGRIWTGKDAASHGLVDAGMPVISYGFAGMPPATPTNFARWPFTRMIFNYFVFPPDAATAFMGVLIFFALQNAGHNLKWLIASFKLESR</sequence>
<evidence type="ECO:0000313" key="8">
    <source>
        <dbReference type="EnsemblPlants" id="AES99628"/>
    </source>
</evidence>
<protein>
    <submittedName>
        <fullName evidence="7">S49 protease IV family peptidase</fullName>
    </submittedName>
</protein>
<keyword evidence="5" id="KW-1133">Transmembrane helix</keyword>
<proteinExistence type="inferred from homology"/>
<keyword evidence="2 7" id="KW-0645">Protease</keyword>
<dbReference type="EMBL" id="CM001221">
    <property type="protein sequence ID" value="AES99628.2"/>
    <property type="molecule type" value="Genomic_DNA"/>
</dbReference>
<dbReference type="CDD" id="cd07023">
    <property type="entry name" value="S49_Sppa_N_C"/>
    <property type="match status" value="1"/>
</dbReference>
<evidence type="ECO:0000256" key="1">
    <source>
        <dbReference type="ARBA" id="ARBA00008683"/>
    </source>
</evidence>
<dbReference type="EnsemblPlants" id="AES99628">
    <property type="protein sequence ID" value="AES99628"/>
    <property type="gene ID" value="MTR_5g082990"/>
</dbReference>
<dbReference type="Gene3D" id="3.90.226.10">
    <property type="entry name" value="2-enoyl-CoA Hydratase, Chain A, domain 1"/>
    <property type="match status" value="1"/>
</dbReference>
<dbReference type="SUPFAM" id="SSF52096">
    <property type="entry name" value="ClpP/crotonase"/>
    <property type="match status" value="1"/>
</dbReference>
<name>G7K268_MEDTR</name>
<accession>A0A0C3XRJ0</accession>
<dbReference type="Proteomes" id="UP000002051">
    <property type="component" value="Chromosome 5"/>
</dbReference>
<gene>
    <name evidence="7" type="ordered locus">MTR_5g082990</name>
</gene>
<evidence type="ECO:0000256" key="2">
    <source>
        <dbReference type="ARBA" id="ARBA00022670"/>
    </source>
</evidence>
<dbReference type="Pfam" id="PF01343">
    <property type="entry name" value="Peptidase_S49"/>
    <property type="match status" value="1"/>
</dbReference>
<reference evidence="7 9" key="2">
    <citation type="journal article" date="2014" name="BMC Genomics">
        <title>An improved genome release (version Mt4.0) for the model legume Medicago truncatula.</title>
        <authorList>
            <person name="Tang H."/>
            <person name="Krishnakumar V."/>
            <person name="Bidwell S."/>
            <person name="Rosen B."/>
            <person name="Chan A."/>
            <person name="Zhou S."/>
            <person name="Gentzbittel L."/>
            <person name="Childs K.L."/>
            <person name="Yandell M."/>
            <person name="Gundlach H."/>
            <person name="Mayer K.F."/>
            <person name="Schwartz D.C."/>
            <person name="Town C.D."/>
        </authorList>
    </citation>
    <scope>GENOME REANNOTATION</scope>
    <source>
        <strain evidence="8 9">cv. Jemalong A17</strain>
    </source>
</reference>
<evidence type="ECO:0000256" key="3">
    <source>
        <dbReference type="ARBA" id="ARBA00022801"/>
    </source>
</evidence>
<dbReference type="PANTHER" id="PTHR33209:SF1">
    <property type="entry name" value="PEPTIDASE S49 DOMAIN-CONTAINING PROTEIN"/>
    <property type="match status" value="1"/>
</dbReference>
<dbReference type="InterPro" id="IPR002142">
    <property type="entry name" value="Peptidase_S49"/>
</dbReference>
<dbReference type="GO" id="GO:0009535">
    <property type="term" value="C:chloroplast thylakoid membrane"/>
    <property type="evidence" value="ECO:0000318"/>
    <property type="project" value="GO_Central"/>
</dbReference>
<evidence type="ECO:0000259" key="6">
    <source>
        <dbReference type="Pfam" id="PF01343"/>
    </source>
</evidence>